<accession>A0A383C4X3</accession>
<dbReference type="InterPro" id="IPR013362">
    <property type="entry name" value="Pilus_4_PilV"/>
</dbReference>
<keyword evidence="1" id="KW-0472">Membrane</keyword>
<name>A0A383C4X3_9ZZZZ</name>
<keyword evidence="1" id="KW-0812">Transmembrane</keyword>
<feature type="transmembrane region" description="Helical" evidence="1">
    <location>
        <begin position="6"/>
        <end position="28"/>
    </location>
</feature>
<evidence type="ECO:0000313" key="3">
    <source>
        <dbReference type="EMBL" id="SVE27113.1"/>
    </source>
</evidence>
<dbReference type="EMBL" id="UINC01205779">
    <property type="protein sequence ID" value="SVE27113.1"/>
    <property type="molecule type" value="Genomic_DNA"/>
</dbReference>
<organism evidence="3">
    <name type="scientific">marine metagenome</name>
    <dbReference type="NCBI Taxonomy" id="408172"/>
    <lineage>
        <taxon>unclassified sequences</taxon>
        <taxon>metagenomes</taxon>
        <taxon>ecological metagenomes</taxon>
    </lineage>
</organism>
<reference evidence="3" key="1">
    <citation type="submission" date="2018-05" db="EMBL/GenBank/DDBJ databases">
        <authorList>
            <person name="Lanie J.A."/>
            <person name="Ng W.-L."/>
            <person name="Kazmierczak K.M."/>
            <person name="Andrzejewski T.M."/>
            <person name="Davidsen T.M."/>
            <person name="Wayne K.J."/>
            <person name="Tettelin H."/>
            <person name="Glass J.I."/>
            <person name="Rusch D."/>
            <person name="Podicherti R."/>
            <person name="Tsui H.-C.T."/>
            <person name="Winkler M.E."/>
        </authorList>
    </citation>
    <scope>NUCLEOTIDE SEQUENCE</scope>
</reference>
<feature type="domain" description="Type IV pilin Tt1218-like" evidence="2">
    <location>
        <begin position="23"/>
        <end position="89"/>
    </location>
</feature>
<sequence length="165" mass="17264">VSLVEVLVSVVIMSVGILGVAGIQVVSLQQNRSSIFRVEALQLANDILDRMRANRAQDYAGVNFIDPPPGITVCTAATCTPAQMMSYDIAQWKCSINSEDADGTPFARCATLGIAGALPQGEGAIVDNNDAALCPVGPTEICAVVTWQDAPNGALGSVMVRTRTN</sequence>
<evidence type="ECO:0000259" key="2">
    <source>
        <dbReference type="Pfam" id="PF22150"/>
    </source>
</evidence>
<proteinExistence type="predicted"/>
<evidence type="ECO:0000256" key="1">
    <source>
        <dbReference type="SAM" id="Phobius"/>
    </source>
</evidence>
<dbReference type="InterPro" id="IPR054402">
    <property type="entry name" value="Tt1218-like_dom"/>
</dbReference>
<protein>
    <recommendedName>
        <fullName evidence="2">Type IV pilin Tt1218-like domain-containing protein</fullName>
    </recommendedName>
</protein>
<gene>
    <name evidence="3" type="ORF">METZ01_LOCUS479967</name>
</gene>
<dbReference type="AlphaFoldDB" id="A0A383C4X3"/>
<keyword evidence="1" id="KW-1133">Transmembrane helix</keyword>
<dbReference type="Pfam" id="PF22150">
    <property type="entry name" value="Tt1218-like"/>
    <property type="match status" value="1"/>
</dbReference>
<feature type="non-terminal residue" evidence="3">
    <location>
        <position position="1"/>
    </location>
</feature>
<dbReference type="NCBIfam" id="TIGR02523">
    <property type="entry name" value="type_IV_pilV"/>
    <property type="match status" value="1"/>
</dbReference>